<accession>A0ABD0JHI2</accession>
<dbReference type="Gene3D" id="1.10.630.10">
    <property type="entry name" value="Cytochrome P450"/>
    <property type="match status" value="1"/>
</dbReference>
<evidence type="ECO:0000313" key="9">
    <source>
        <dbReference type="EMBL" id="KAK7474321.1"/>
    </source>
</evidence>
<dbReference type="PANTHER" id="PTHR24286">
    <property type="entry name" value="CYTOCHROME P450 26"/>
    <property type="match status" value="1"/>
</dbReference>
<dbReference type="InterPro" id="IPR001128">
    <property type="entry name" value="Cyt_P450"/>
</dbReference>
<sequence length="442" mass="49747">GSDFYQERLGKHGKVYKTHLLGRPVVRVVGAEHVRPVLLGEHISVSSCWPSSVQQMVGADSLLGSTGDKHRLTKKLIISVFTPAVLASFVPRIQAVIRSHVERWCQMCSEEGFMHGFPACQRLSADIAMEVILGFGSGTRSRSDGHPNSEELLTALITFVDNLFSVPARIPGGGFWKGMRAREVLLQAVRQKLDESSTRADADFLSIVELLQEVQCPDGTCLRDNRPVIEDNALEMFFASYSTTSSALCSALLCLGRDPEVLGKVEAELREHGLMDERAEVTYDELNKLQYVHCVNREVLRLYPPAGAGFRKAEQTLQIGGYQIPEGWTVAYSIRETQHTSSEFTDTERFQPERWMASEGDELKERLRFHYIPFGSGARACVGRRLATMVQAIFVVELVRRSKWTVWNPWPTVKYVPVTRPADNLPVTFRHRTHTEENEAER</sequence>
<comment type="caution">
    <text evidence="9">The sequence shown here is derived from an EMBL/GenBank/DDBJ whole genome shotgun (WGS) entry which is preliminary data.</text>
</comment>
<feature type="binding site" description="axial binding residue" evidence="7">
    <location>
        <position position="381"/>
    </location>
    <ligand>
        <name>heme</name>
        <dbReference type="ChEBI" id="CHEBI:30413"/>
    </ligand>
    <ligandPart>
        <name>Fe</name>
        <dbReference type="ChEBI" id="CHEBI:18248"/>
    </ligandPart>
</feature>
<keyword evidence="2 7" id="KW-0349">Heme</keyword>
<keyword evidence="5 7" id="KW-0408">Iron</keyword>
<dbReference type="PANTHER" id="PTHR24286:SF384">
    <property type="entry name" value="P450, PUTATIVE (EUROFUNG)-RELATED"/>
    <property type="match status" value="1"/>
</dbReference>
<comment type="similarity">
    <text evidence="1 8">Belongs to the cytochrome P450 family.</text>
</comment>
<comment type="cofactor">
    <cofactor evidence="7">
        <name>heme</name>
        <dbReference type="ChEBI" id="CHEBI:30413"/>
    </cofactor>
</comment>
<protein>
    <submittedName>
        <fullName evidence="9">Uncharacterized protein</fullName>
    </submittedName>
</protein>
<evidence type="ECO:0000256" key="8">
    <source>
        <dbReference type="RuleBase" id="RU000461"/>
    </source>
</evidence>
<keyword evidence="10" id="KW-1185">Reference proteome</keyword>
<dbReference type="EMBL" id="JACVVK020000440">
    <property type="protein sequence ID" value="KAK7474321.1"/>
    <property type="molecule type" value="Genomic_DNA"/>
</dbReference>
<evidence type="ECO:0000256" key="7">
    <source>
        <dbReference type="PIRSR" id="PIRSR602403-1"/>
    </source>
</evidence>
<dbReference type="Proteomes" id="UP001519460">
    <property type="component" value="Unassembled WGS sequence"/>
</dbReference>
<evidence type="ECO:0000256" key="6">
    <source>
        <dbReference type="ARBA" id="ARBA00023033"/>
    </source>
</evidence>
<organism evidence="9 10">
    <name type="scientific">Batillaria attramentaria</name>
    <dbReference type="NCBI Taxonomy" id="370345"/>
    <lineage>
        <taxon>Eukaryota</taxon>
        <taxon>Metazoa</taxon>
        <taxon>Spiralia</taxon>
        <taxon>Lophotrochozoa</taxon>
        <taxon>Mollusca</taxon>
        <taxon>Gastropoda</taxon>
        <taxon>Caenogastropoda</taxon>
        <taxon>Sorbeoconcha</taxon>
        <taxon>Cerithioidea</taxon>
        <taxon>Batillariidae</taxon>
        <taxon>Batillaria</taxon>
    </lineage>
</organism>
<keyword evidence="4 8" id="KW-0560">Oxidoreductase</keyword>
<evidence type="ECO:0000256" key="5">
    <source>
        <dbReference type="ARBA" id="ARBA00023004"/>
    </source>
</evidence>
<evidence type="ECO:0000256" key="3">
    <source>
        <dbReference type="ARBA" id="ARBA00022723"/>
    </source>
</evidence>
<dbReference type="InterPro" id="IPR036396">
    <property type="entry name" value="Cyt_P450_sf"/>
</dbReference>
<dbReference type="PROSITE" id="PS00086">
    <property type="entry name" value="CYTOCHROME_P450"/>
    <property type="match status" value="1"/>
</dbReference>
<dbReference type="AlphaFoldDB" id="A0ABD0JHI2"/>
<dbReference type="PRINTS" id="PR00385">
    <property type="entry name" value="P450"/>
</dbReference>
<dbReference type="GO" id="GO:0046872">
    <property type="term" value="F:metal ion binding"/>
    <property type="evidence" value="ECO:0007669"/>
    <property type="project" value="UniProtKB-KW"/>
</dbReference>
<keyword evidence="6 8" id="KW-0503">Monooxygenase</keyword>
<dbReference type="InterPro" id="IPR002403">
    <property type="entry name" value="Cyt_P450_E_grp-IV"/>
</dbReference>
<keyword evidence="3 7" id="KW-0479">Metal-binding</keyword>
<dbReference type="GO" id="GO:0034653">
    <property type="term" value="P:retinoic acid catabolic process"/>
    <property type="evidence" value="ECO:0007669"/>
    <property type="project" value="UniProtKB-ARBA"/>
</dbReference>
<evidence type="ECO:0000256" key="2">
    <source>
        <dbReference type="ARBA" id="ARBA00022617"/>
    </source>
</evidence>
<dbReference type="SUPFAM" id="SSF48264">
    <property type="entry name" value="Cytochrome P450"/>
    <property type="match status" value="1"/>
</dbReference>
<evidence type="ECO:0000256" key="4">
    <source>
        <dbReference type="ARBA" id="ARBA00023002"/>
    </source>
</evidence>
<gene>
    <name evidence="9" type="ORF">BaRGS_00034456</name>
</gene>
<name>A0ABD0JHI2_9CAEN</name>
<dbReference type="InterPro" id="IPR017972">
    <property type="entry name" value="Cyt_P450_CS"/>
</dbReference>
<proteinExistence type="inferred from homology"/>
<dbReference type="Pfam" id="PF00067">
    <property type="entry name" value="p450"/>
    <property type="match status" value="1"/>
</dbReference>
<evidence type="ECO:0000256" key="1">
    <source>
        <dbReference type="ARBA" id="ARBA00010617"/>
    </source>
</evidence>
<evidence type="ECO:0000313" key="10">
    <source>
        <dbReference type="Proteomes" id="UP001519460"/>
    </source>
</evidence>
<dbReference type="PRINTS" id="PR00465">
    <property type="entry name" value="EP450IV"/>
</dbReference>
<dbReference type="GO" id="GO:0004497">
    <property type="term" value="F:monooxygenase activity"/>
    <property type="evidence" value="ECO:0007669"/>
    <property type="project" value="UniProtKB-KW"/>
</dbReference>
<feature type="non-terminal residue" evidence="9">
    <location>
        <position position="1"/>
    </location>
</feature>
<reference evidence="9 10" key="1">
    <citation type="journal article" date="2023" name="Sci. Data">
        <title>Genome assembly of the Korean intertidal mud-creeper Batillaria attramentaria.</title>
        <authorList>
            <person name="Patra A.K."/>
            <person name="Ho P.T."/>
            <person name="Jun S."/>
            <person name="Lee S.J."/>
            <person name="Kim Y."/>
            <person name="Won Y.J."/>
        </authorList>
    </citation>
    <scope>NUCLEOTIDE SEQUENCE [LARGE SCALE GENOMIC DNA]</scope>
    <source>
        <strain evidence="9">Wonlab-2016</strain>
    </source>
</reference>